<keyword evidence="10" id="KW-1185">Reference proteome</keyword>
<dbReference type="InterPro" id="IPR036396">
    <property type="entry name" value="Cyt_P450_sf"/>
</dbReference>
<accession>A0A3D8SZM7</accession>
<evidence type="ECO:0000256" key="1">
    <source>
        <dbReference type="ARBA" id="ARBA00010617"/>
    </source>
</evidence>
<protein>
    <recommendedName>
        <fullName evidence="11">Cytochrome P450</fullName>
    </recommendedName>
</protein>
<dbReference type="CDD" id="cd11065">
    <property type="entry name" value="CYP64-like"/>
    <property type="match status" value="1"/>
</dbReference>
<sequence>MMTFTSQAFYGSVIAAVLWALWYISKVGQRPKDYPPGPPTLPVIGNLHQMPKKQAHLQFQKWAEEYGPVYSLILGTKVYVVLSSDKAIKDLLDKRSAIYSSRPESYLGQEILSGGLRVLFMGYTDTWRMIRKLAHKVLNVNVASTYVSYQDLENKSMLVGFLDEPNEFISHIRRYSASLTTQLTFGFRTTTIHDPRFVEMFDIFDQFSEVTASPTAALLDVFPILRRLPDILLPIKKHGREIHRRELKLFLDHYLNTKKKLQDGTAKPCASRDLVELQKQEGFSDGLAAYMSGSLLQAGSETTAAILVGFVQAMLIYPEVVKTAQVELDRVCGDRLPDLNDVPNLPYIRGCIKESCRWMPTDVLGVPHAVIRDDEYMGYRIPKDAAVIFNVWAVQNDPARHPNPRKFDPTRWEGDNQSPAEAANNPDVTKRDHFVFGAGRRICQGMHIADRSLFLAISRLLWAFDFNRAIDEGTKQEIVPDMTDMSDGLFIMPNPFKANIVPRDESKVALLRQEWAQMQELLDEEMQWKTVPKGLIWNDYEPSQ</sequence>
<comment type="similarity">
    <text evidence="1">Belongs to the cytochrome P450 family.</text>
</comment>
<keyword evidence="8" id="KW-0472">Membrane</keyword>
<evidence type="ECO:0000256" key="2">
    <source>
        <dbReference type="ARBA" id="ARBA00022723"/>
    </source>
</evidence>
<dbReference type="OrthoDB" id="1055148at2759"/>
<dbReference type="Pfam" id="PF00067">
    <property type="entry name" value="p450"/>
    <property type="match status" value="1"/>
</dbReference>
<feature type="region of interest" description="Disordered" evidence="7">
    <location>
        <begin position="400"/>
        <end position="426"/>
    </location>
</feature>
<dbReference type="Proteomes" id="UP000256328">
    <property type="component" value="Unassembled WGS sequence"/>
</dbReference>
<evidence type="ECO:0000313" key="10">
    <source>
        <dbReference type="Proteomes" id="UP000256328"/>
    </source>
</evidence>
<feature type="compositionally biased region" description="Basic and acidic residues" evidence="7">
    <location>
        <begin position="405"/>
        <end position="414"/>
    </location>
</feature>
<dbReference type="Gene3D" id="1.10.630.10">
    <property type="entry name" value="Cytochrome P450"/>
    <property type="match status" value="1"/>
</dbReference>
<evidence type="ECO:0000256" key="5">
    <source>
        <dbReference type="ARBA" id="ARBA00023033"/>
    </source>
</evidence>
<proteinExistence type="inferred from homology"/>
<evidence type="ECO:0000256" key="6">
    <source>
        <dbReference type="PIRSR" id="PIRSR602401-1"/>
    </source>
</evidence>
<dbReference type="EMBL" id="PDLN01000002">
    <property type="protein sequence ID" value="RDW91783.1"/>
    <property type="molecule type" value="Genomic_DNA"/>
</dbReference>
<keyword evidence="5" id="KW-0503">Monooxygenase</keyword>
<keyword evidence="6" id="KW-0349">Heme</keyword>
<name>A0A3D8SZM7_9HELO</name>
<dbReference type="PRINTS" id="PR00463">
    <property type="entry name" value="EP450I"/>
</dbReference>
<comment type="cofactor">
    <cofactor evidence="6">
        <name>heme</name>
        <dbReference type="ChEBI" id="CHEBI:30413"/>
    </cofactor>
</comment>
<keyword evidence="4 6" id="KW-0408">Iron</keyword>
<dbReference type="GO" id="GO:0020037">
    <property type="term" value="F:heme binding"/>
    <property type="evidence" value="ECO:0007669"/>
    <property type="project" value="InterPro"/>
</dbReference>
<dbReference type="GO" id="GO:0016705">
    <property type="term" value="F:oxidoreductase activity, acting on paired donors, with incorporation or reduction of molecular oxygen"/>
    <property type="evidence" value="ECO:0007669"/>
    <property type="project" value="InterPro"/>
</dbReference>
<dbReference type="InterPro" id="IPR050364">
    <property type="entry name" value="Cytochrome_P450_fung"/>
</dbReference>
<dbReference type="AlphaFoldDB" id="A0A3D8SZM7"/>
<dbReference type="PANTHER" id="PTHR46300:SF2">
    <property type="entry name" value="CYTOCHROME P450 MONOOXYGENASE ALNH-RELATED"/>
    <property type="match status" value="1"/>
</dbReference>
<keyword evidence="3" id="KW-0560">Oxidoreductase</keyword>
<dbReference type="PANTHER" id="PTHR46300">
    <property type="entry name" value="P450, PUTATIVE (EUROFUNG)-RELATED-RELATED"/>
    <property type="match status" value="1"/>
</dbReference>
<dbReference type="InterPro" id="IPR002401">
    <property type="entry name" value="Cyt_P450_E_grp-I"/>
</dbReference>
<evidence type="ECO:0000256" key="3">
    <source>
        <dbReference type="ARBA" id="ARBA00023002"/>
    </source>
</evidence>
<dbReference type="InterPro" id="IPR001128">
    <property type="entry name" value="Cyt_P450"/>
</dbReference>
<feature type="binding site" description="axial binding residue" evidence="6">
    <location>
        <position position="443"/>
    </location>
    <ligand>
        <name>heme</name>
        <dbReference type="ChEBI" id="CHEBI:30413"/>
    </ligand>
    <ligandPart>
        <name>Fe</name>
        <dbReference type="ChEBI" id="CHEBI:18248"/>
    </ligandPart>
</feature>
<evidence type="ECO:0000256" key="8">
    <source>
        <dbReference type="SAM" id="Phobius"/>
    </source>
</evidence>
<gene>
    <name evidence="9" type="ORF">BP5796_01177</name>
</gene>
<keyword evidence="8" id="KW-1133">Transmembrane helix</keyword>
<feature type="transmembrane region" description="Helical" evidence="8">
    <location>
        <begin position="6"/>
        <end position="24"/>
    </location>
</feature>
<dbReference type="SUPFAM" id="SSF48264">
    <property type="entry name" value="Cytochrome P450"/>
    <property type="match status" value="1"/>
</dbReference>
<comment type="caution">
    <text evidence="9">The sequence shown here is derived from an EMBL/GenBank/DDBJ whole genome shotgun (WGS) entry which is preliminary data.</text>
</comment>
<keyword evidence="8" id="KW-0812">Transmembrane</keyword>
<dbReference type="GO" id="GO:0005506">
    <property type="term" value="F:iron ion binding"/>
    <property type="evidence" value="ECO:0007669"/>
    <property type="project" value="InterPro"/>
</dbReference>
<evidence type="ECO:0000256" key="4">
    <source>
        <dbReference type="ARBA" id="ARBA00023004"/>
    </source>
</evidence>
<dbReference type="GO" id="GO:0004497">
    <property type="term" value="F:monooxygenase activity"/>
    <property type="evidence" value="ECO:0007669"/>
    <property type="project" value="UniProtKB-KW"/>
</dbReference>
<evidence type="ECO:0000313" key="9">
    <source>
        <dbReference type="EMBL" id="RDW91783.1"/>
    </source>
</evidence>
<keyword evidence="2 6" id="KW-0479">Metal-binding</keyword>
<organism evidence="9 10">
    <name type="scientific">Coleophoma crateriformis</name>
    <dbReference type="NCBI Taxonomy" id="565419"/>
    <lineage>
        <taxon>Eukaryota</taxon>
        <taxon>Fungi</taxon>
        <taxon>Dikarya</taxon>
        <taxon>Ascomycota</taxon>
        <taxon>Pezizomycotina</taxon>
        <taxon>Leotiomycetes</taxon>
        <taxon>Helotiales</taxon>
        <taxon>Dermateaceae</taxon>
        <taxon>Coleophoma</taxon>
    </lineage>
</organism>
<reference evidence="9 10" key="1">
    <citation type="journal article" date="2018" name="IMA Fungus">
        <title>IMA Genome-F 9: Draft genome sequence of Annulohypoxylon stygium, Aspergillus mulundensis, Berkeleyomyces basicola (syn. Thielaviopsis basicola), Ceratocystis smalleyi, two Cercospora beticola strains, Coleophoma cylindrospora, Fusarium fracticaudum, Phialophora cf. hyalina, and Morchella septimelata.</title>
        <authorList>
            <person name="Wingfield B.D."/>
            <person name="Bills G.F."/>
            <person name="Dong Y."/>
            <person name="Huang W."/>
            <person name="Nel W.J."/>
            <person name="Swalarsk-Parry B.S."/>
            <person name="Vaghefi N."/>
            <person name="Wilken P.M."/>
            <person name="An Z."/>
            <person name="de Beer Z.W."/>
            <person name="De Vos L."/>
            <person name="Chen L."/>
            <person name="Duong T.A."/>
            <person name="Gao Y."/>
            <person name="Hammerbacher A."/>
            <person name="Kikkert J.R."/>
            <person name="Li Y."/>
            <person name="Li H."/>
            <person name="Li K."/>
            <person name="Li Q."/>
            <person name="Liu X."/>
            <person name="Ma X."/>
            <person name="Naidoo K."/>
            <person name="Pethybridge S.J."/>
            <person name="Sun J."/>
            <person name="Steenkamp E.T."/>
            <person name="van der Nest M.A."/>
            <person name="van Wyk S."/>
            <person name="Wingfield M.J."/>
            <person name="Xiong C."/>
            <person name="Yue Q."/>
            <person name="Zhang X."/>
        </authorList>
    </citation>
    <scope>NUCLEOTIDE SEQUENCE [LARGE SCALE GENOMIC DNA]</scope>
    <source>
        <strain evidence="9 10">BP5796</strain>
    </source>
</reference>
<evidence type="ECO:0008006" key="11">
    <source>
        <dbReference type="Google" id="ProtNLM"/>
    </source>
</evidence>
<evidence type="ECO:0000256" key="7">
    <source>
        <dbReference type="SAM" id="MobiDB-lite"/>
    </source>
</evidence>